<dbReference type="AlphaFoldDB" id="A0A0K2TFF0"/>
<name>A0A0K2TFF0_LEPSM</name>
<reference evidence="1" key="1">
    <citation type="submission" date="2014-05" db="EMBL/GenBank/DDBJ databases">
        <authorList>
            <person name="Chronopoulou M."/>
        </authorList>
    </citation>
    <scope>NUCLEOTIDE SEQUENCE</scope>
    <source>
        <tissue evidence="1">Whole organism</tissue>
    </source>
</reference>
<accession>A0A0K2TFF0</accession>
<sequence>MSIRHIWTDECLSPRFSLFAFVDVA</sequence>
<evidence type="ECO:0000313" key="1">
    <source>
        <dbReference type="EMBL" id="CDW24307.1"/>
    </source>
</evidence>
<organism evidence="1">
    <name type="scientific">Lepeophtheirus salmonis</name>
    <name type="common">Salmon louse</name>
    <name type="synonym">Caligus salmonis</name>
    <dbReference type="NCBI Taxonomy" id="72036"/>
    <lineage>
        <taxon>Eukaryota</taxon>
        <taxon>Metazoa</taxon>
        <taxon>Ecdysozoa</taxon>
        <taxon>Arthropoda</taxon>
        <taxon>Crustacea</taxon>
        <taxon>Multicrustacea</taxon>
        <taxon>Hexanauplia</taxon>
        <taxon>Copepoda</taxon>
        <taxon>Siphonostomatoida</taxon>
        <taxon>Caligidae</taxon>
        <taxon>Lepeophtheirus</taxon>
    </lineage>
</organism>
<dbReference type="EMBL" id="HACA01006946">
    <property type="protein sequence ID" value="CDW24307.1"/>
    <property type="molecule type" value="Transcribed_RNA"/>
</dbReference>
<proteinExistence type="predicted"/>
<protein>
    <submittedName>
        <fullName evidence="1">Uncharacterized protein</fullName>
    </submittedName>
</protein>